<evidence type="ECO:0000313" key="1">
    <source>
        <dbReference type="EMBL" id="RAI70840.1"/>
    </source>
</evidence>
<dbReference type="AlphaFoldDB" id="A0A327N6F3"/>
<reference evidence="1 2" key="1">
    <citation type="submission" date="2018-06" db="EMBL/GenBank/DDBJ databases">
        <authorList>
            <person name="Zhirakovskaya E."/>
        </authorList>
    </citation>
    <scope>NUCLEOTIDE SEQUENCE [LARGE SCALE GENOMIC DNA]</scope>
    <source>
        <strain evidence="1 2">LY3</strain>
    </source>
</reference>
<organism evidence="1 2">
    <name type="scientific">Pseudomonas fluorescens</name>
    <dbReference type="NCBI Taxonomy" id="294"/>
    <lineage>
        <taxon>Bacteria</taxon>
        <taxon>Pseudomonadati</taxon>
        <taxon>Pseudomonadota</taxon>
        <taxon>Gammaproteobacteria</taxon>
        <taxon>Pseudomonadales</taxon>
        <taxon>Pseudomonadaceae</taxon>
        <taxon>Pseudomonas</taxon>
    </lineage>
</organism>
<dbReference type="EMBL" id="QLIN01000003">
    <property type="protein sequence ID" value="RAI70840.1"/>
    <property type="molecule type" value="Genomic_DNA"/>
</dbReference>
<gene>
    <name evidence="1" type="ORF">DOZ80_10235</name>
</gene>
<evidence type="ECO:0000313" key="2">
    <source>
        <dbReference type="Proteomes" id="UP000249493"/>
    </source>
</evidence>
<protein>
    <submittedName>
        <fullName evidence="1">Uncharacterized protein</fullName>
    </submittedName>
</protein>
<accession>A0A327N6F3</accession>
<comment type="caution">
    <text evidence="1">The sequence shown here is derived from an EMBL/GenBank/DDBJ whole genome shotgun (WGS) entry which is preliminary data.</text>
</comment>
<dbReference type="Proteomes" id="UP000249493">
    <property type="component" value="Unassembled WGS sequence"/>
</dbReference>
<dbReference type="RefSeq" id="WP_111282368.1">
    <property type="nucleotide sequence ID" value="NZ_QLIN01000003.1"/>
</dbReference>
<name>A0A327N6F3_PSEFL</name>
<proteinExistence type="predicted"/>
<sequence>MITELNDSDFPAVYEAFVVLFPDRPWLKRVSNLKHQINETPLLRLFLWKRNVLTYGLWAFDSYGMQPLDVESWEASKQAMIFASQILYICRHSSPENANKLCGRARHAIKDPDGMRGLQFELTVATHLSREGCEIIWMEEDTGGGVFDMMVMIPDVGAVEVECKSLSADRGESLTEETFQVLTSLLLPLIEPKLRLLKRHVYGISFIFSSKIPESAIQRAKLVAELAEAVGQERSELSGVCSISVGMGTFESMQQTFGVEELHAIANDLLGHGPGYRLMKELDEQTFLVIDIQSRVPSKFEAMLGEVAKSAVRDQMTGTRPGCLVIRVERHSGSSLESFSEQELNSLAQRASKLLTNPDYAHLASVVFVSASSMTRIGNSSEGEQSRTYVFDNSIGSYPNLGLSKLFGVAPQEDAV</sequence>